<dbReference type="Gene3D" id="3.20.20.80">
    <property type="entry name" value="Glycosidases"/>
    <property type="match status" value="1"/>
</dbReference>
<evidence type="ECO:0000256" key="6">
    <source>
        <dbReference type="ARBA" id="ARBA00030512"/>
    </source>
</evidence>
<protein>
    <recommendedName>
        <fullName evidence="3">beta-N-acetylhexosaminidase</fullName>
        <ecNumber evidence="3">3.2.1.52</ecNumber>
    </recommendedName>
    <alternativeName>
        <fullName evidence="6">Beta-N-acetylhexosaminidase</fullName>
    </alternativeName>
    <alternativeName>
        <fullName evidence="7">N-acetyl-beta-glucosaminidase</fullName>
    </alternativeName>
</protein>
<keyword evidence="4" id="KW-0378">Hydrolase</keyword>
<dbReference type="AlphaFoldDB" id="F1YVE0"/>
<organism evidence="12 13">
    <name type="scientific">Acetobacter pomorum DM001</name>
    <dbReference type="NCBI Taxonomy" id="945681"/>
    <lineage>
        <taxon>Bacteria</taxon>
        <taxon>Pseudomonadati</taxon>
        <taxon>Pseudomonadota</taxon>
        <taxon>Alphaproteobacteria</taxon>
        <taxon>Acetobacterales</taxon>
        <taxon>Acetobacteraceae</taxon>
        <taxon>Acetobacter</taxon>
    </lineage>
</organism>
<dbReference type="GO" id="GO:0016020">
    <property type="term" value="C:membrane"/>
    <property type="evidence" value="ECO:0007669"/>
    <property type="project" value="TreeGrafter"/>
</dbReference>
<evidence type="ECO:0000256" key="2">
    <source>
        <dbReference type="ARBA" id="ARBA00006285"/>
    </source>
</evidence>
<keyword evidence="5" id="KW-0326">Glycosidase</keyword>
<comment type="caution">
    <text evidence="12">The sequence shown here is derived from an EMBL/GenBank/DDBJ whole genome shotgun (WGS) entry which is preliminary data.</text>
</comment>
<dbReference type="Proteomes" id="UP000018454">
    <property type="component" value="Unassembled WGS sequence"/>
</dbReference>
<dbReference type="GO" id="GO:0030203">
    <property type="term" value="P:glycosaminoglycan metabolic process"/>
    <property type="evidence" value="ECO:0007669"/>
    <property type="project" value="TreeGrafter"/>
</dbReference>
<feature type="domain" description="Beta-hexosaminidase bacterial type N-terminal" evidence="11">
    <location>
        <begin position="66"/>
        <end position="199"/>
    </location>
</feature>
<evidence type="ECO:0000256" key="4">
    <source>
        <dbReference type="ARBA" id="ARBA00022801"/>
    </source>
</evidence>
<feature type="region of interest" description="Disordered" evidence="9">
    <location>
        <begin position="467"/>
        <end position="498"/>
    </location>
</feature>
<feature type="active site" description="Proton donor" evidence="8">
    <location>
        <position position="358"/>
    </location>
</feature>
<dbReference type="PANTHER" id="PTHR22600">
    <property type="entry name" value="BETA-HEXOSAMINIDASE"/>
    <property type="match status" value="1"/>
</dbReference>
<dbReference type="PRINTS" id="PR00738">
    <property type="entry name" value="GLHYDRLASE20"/>
</dbReference>
<feature type="compositionally biased region" description="Low complexity" evidence="9">
    <location>
        <begin position="471"/>
        <end position="490"/>
    </location>
</feature>
<evidence type="ECO:0000313" key="12">
    <source>
        <dbReference type="EMBL" id="EGE47245.1"/>
    </source>
</evidence>
<dbReference type="SUPFAM" id="SSF51445">
    <property type="entry name" value="(Trans)glycosidases"/>
    <property type="match status" value="1"/>
</dbReference>
<evidence type="ECO:0000259" key="11">
    <source>
        <dbReference type="Pfam" id="PF02838"/>
    </source>
</evidence>
<feature type="domain" description="Glycoside hydrolase family 20 catalytic" evidence="10">
    <location>
        <begin position="203"/>
        <end position="543"/>
    </location>
</feature>
<dbReference type="EC" id="3.2.1.52" evidence="3"/>
<dbReference type="GO" id="GO:0004563">
    <property type="term" value="F:beta-N-acetylhexosaminidase activity"/>
    <property type="evidence" value="ECO:0007669"/>
    <property type="project" value="UniProtKB-EC"/>
</dbReference>
<dbReference type="Pfam" id="PF00728">
    <property type="entry name" value="Glyco_hydro_20"/>
    <property type="match status" value="1"/>
</dbReference>
<name>F1YVE0_9PROT</name>
<evidence type="ECO:0000256" key="5">
    <source>
        <dbReference type="ARBA" id="ARBA00023295"/>
    </source>
</evidence>
<dbReference type="InterPro" id="IPR015883">
    <property type="entry name" value="Glyco_hydro_20_cat"/>
</dbReference>
<comment type="catalytic activity">
    <reaction evidence="1">
        <text>Hydrolysis of terminal non-reducing N-acetyl-D-hexosamine residues in N-acetyl-beta-D-hexosaminides.</text>
        <dbReference type="EC" id="3.2.1.52"/>
    </reaction>
</comment>
<dbReference type="EMBL" id="AEUP01000030">
    <property type="protein sequence ID" value="EGE47245.1"/>
    <property type="molecule type" value="Genomic_DNA"/>
</dbReference>
<evidence type="ECO:0000256" key="8">
    <source>
        <dbReference type="PIRSR" id="PIRSR625705-1"/>
    </source>
</evidence>
<evidence type="ECO:0000256" key="1">
    <source>
        <dbReference type="ARBA" id="ARBA00001231"/>
    </source>
</evidence>
<evidence type="ECO:0000256" key="9">
    <source>
        <dbReference type="SAM" id="MobiDB-lite"/>
    </source>
</evidence>
<comment type="similarity">
    <text evidence="2">Belongs to the glycosyl hydrolase 20 family.</text>
</comment>
<reference evidence="12 13" key="1">
    <citation type="journal article" date="2011" name="Science">
        <title>Drosophila microbiome modulates host developmental and metabolic homeostasis via insulin signaling.</title>
        <authorList>
            <person name="Shin S.C."/>
            <person name="Kim S.H."/>
            <person name="You H."/>
            <person name="Kim B."/>
            <person name="Kim A.C."/>
            <person name="Lee K.A."/>
            <person name="Yoon J.H."/>
            <person name="Ryu J.H."/>
            <person name="Lee W.J."/>
        </authorList>
    </citation>
    <scope>NUCLEOTIDE SEQUENCE [LARGE SCALE GENOMIC DNA]</scope>
    <source>
        <strain evidence="12 13">DM001</strain>
    </source>
</reference>
<evidence type="ECO:0000256" key="3">
    <source>
        <dbReference type="ARBA" id="ARBA00012663"/>
    </source>
</evidence>
<dbReference type="PANTHER" id="PTHR22600:SF57">
    <property type="entry name" value="BETA-N-ACETYLHEXOSAMINIDASE"/>
    <property type="match status" value="1"/>
</dbReference>
<sequence>MDLPTCPQSHTRKGDCMIKGFSIRTGLRVLAAGCAVGVLAGFGANLAPARADTAQPAVFNAPQPPVIMPAPSTLQTDGSAFALPAQWQVIWQSPPTPLLTRAMQRFANRMSVVAGQEVYVENAKKGKDQNTFPIHIQYAREASFPAPTMREDYTLDVGPDSITLTAQGPAGVLHGLASIVQLVRREATGPVMAQAHIQDSPRFAWRGLMLDVSRHFMSIPTVERQLDAMEMVKLNVLHLHLSDGAAFRVESRHYPRLQKISSHGQYYTQAEIRNLVQYAAERGIRIVPEFDTPGHSFAMLLAYPQYASVLPMNTTDRAEINRAALDPTNPATYSFVRGLYAEMSALFPDPVFHIGGDEVVAKQWTLTPRIARYMQAHHFATPADLQASFTNRVAQMLKADGKIVMGWDEVLAANVPPHTIIESWRGPANTVKAAEAGLPVVVSGPYYLDRLLPASAYYETDPLDTRKDAAEAQAAAQTTGPGGTIATPTDTKPDAPVPPLTKQQKTLILGAEGALWTEVVDEDMLDARLWPRMAAVAERFWSTPQNCVPQTLYGRLAMTQDKLDLMGLKSREDADALLDRLAAGETQAPRVLLSAVSPVRNYAHNHKFLQIRHKQTATEQDLNTPSDIASPDSFEAERFNAEAAAFVNGKVELKPELERQLTIWADNDAAFHQVAARHAALTPALAASTRLAALARAGLAALGTERTPGWREQARETLDAARKDIAASSSIHVVTNTPQPAGDLIQRIVPGVEALVTREGGLTLP</sequence>
<evidence type="ECO:0000313" key="13">
    <source>
        <dbReference type="Proteomes" id="UP000018454"/>
    </source>
</evidence>
<dbReference type="InterPro" id="IPR025705">
    <property type="entry name" value="Beta_hexosaminidase_sua/sub"/>
</dbReference>
<proteinExistence type="inferred from homology"/>
<dbReference type="InterPro" id="IPR029018">
    <property type="entry name" value="Hex-like_dom2"/>
</dbReference>
<dbReference type="Gene3D" id="3.30.379.10">
    <property type="entry name" value="Chitobiase/beta-hexosaminidase domain 2-like"/>
    <property type="match status" value="1"/>
</dbReference>
<dbReference type="InterPro" id="IPR017853">
    <property type="entry name" value="GH"/>
</dbReference>
<evidence type="ECO:0000259" key="10">
    <source>
        <dbReference type="Pfam" id="PF00728"/>
    </source>
</evidence>
<dbReference type="InterPro" id="IPR015882">
    <property type="entry name" value="HEX_bac_N"/>
</dbReference>
<dbReference type="Pfam" id="PF02838">
    <property type="entry name" value="Glyco_hydro_20b"/>
    <property type="match status" value="1"/>
</dbReference>
<gene>
    <name evidence="12" type="primary">nahA</name>
    <name evidence="12" type="ORF">APO_1930</name>
</gene>
<accession>F1YVE0</accession>
<evidence type="ECO:0000256" key="7">
    <source>
        <dbReference type="ARBA" id="ARBA00033000"/>
    </source>
</evidence>
<dbReference type="SUPFAM" id="SSF55545">
    <property type="entry name" value="beta-N-acetylhexosaminidase-like domain"/>
    <property type="match status" value="1"/>
</dbReference>
<dbReference type="GO" id="GO:0005975">
    <property type="term" value="P:carbohydrate metabolic process"/>
    <property type="evidence" value="ECO:0007669"/>
    <property type="project" value="InterPro"/>
</dbReference>